<accession>A0A336K7P7</accession>
<dbReference type="EMBL" id="UFQT01000097">
    <property type="protein sequence ID" value="SSX19775.1"/>
    <property type="molecule type" value="Genomic_DNA"/>
</dbReference>
<dbReference type="AlphaFoldDB" id="A0A336K7P7"/>
<name>A0A336K7P7_CULSO</name>
<evidence type="ECO:0000313" key="1">
    <source>
        <dbReference type="EMBL" id="SSW99395.1"/>
    </source>
</evidence>
<dbReference type="VEuPathDB" id="VectorBase:CSON015404"/>
<reference evidence="1" key="1">
    <citation type="submission" date="2018-04" db="EMBL/GenBank/DDBJ databases">
        <authorList>
            <person name="Go L.Y."/>
            <person name="Mitchell J.A."/>
        </authorList>
    </citation>
    <scope>NUCLEOTIDE SEQUENCE</scope>
    <source>
        <tissue evidence="1">Whole organism</tissue>
    </source>
</reference>
<evidence type="ECO:0000313" key="2">
    <source>
        <dbReference type="EMBL" id="SSX19775.1"/>
    </source>
</evidence>
<gene>
    <name evidence="1" type="primary">CSON015404</name>
</gene>
<proteinExistence type="predicted"/>
<organism evidence="1">
    <name type="scientific">Culicoides sonorensis</name>
    <name type="common">Biting midge</name>
    <dbReference type="NCBI Taxonomy" id="179676"/>
    <lineage>
        <taxon>Eukaryota</taxon>
        <taxon>Metazoa</taxon>
        <taxon>Ecdysozoa</taxon>
        <taxon>Arthropoda</taxon>
        <taxon>Hexapoda</taxon>
        <taxon>Insecta</taxon>
        <taxon>Pterygota</taxon>
        <taxon>Neoptera</taxon>
        <taxon>Endopterygota</taxon>
        <taxon>Diptera</taxon>
        <taxon>Nematocera</taxon>
        <taxon>Chironomoidea</taxon>
        <taxon>Ceratopogonidae</taxon>
        <taxon>Ceratopogoninae</taxon>
        <taxon>Culicoides</taxon>
        <taxon>Monoculicoides</taxon>
    </lineage>
</organism>
<dbReference type="EMBL" id="UFQS01000097">
    <property type="protein sequence ID" value="SSW99395.1"/>
    <property type="molecule type" value="Genomic_DNA"/>
</dbReference>
<sequence length="88" mass="10585">MNFLTNACVLLTKKTSKITLRPPVAEVKKLSCNYHNYDVFHMMMAPETFPIVEFSFFRKCSIDKFNYKRYSIMQKLYRNQSKQKNFLK</sequence>
<protein>
    <submittedName>
        <fullName evidence="1">CSON015404 protein</fullName>
    </submittedName>
</protein>
<reference evidence="2" key="2">
    <citation type="submission" date="2018-07" db="EMBL/GenBank/DDBJ databases">
        <authorList>
            <person name="Quirk P.G."/>
            <person name="Krulwich T.A."/>
        </authorList>
    </citation>
    <scope>NUCLEOTIDE SEQUENCE</scope>
</reference>